<feature type="transmembrane region" description="Helical" evidence="1">
    <location>
        <begin position="98"/>
        <end position="116"/>
    </location>
</feature>
<evidence type="ECO:0000256" key="1">
    <source>
        <dbReference type="SAM" id="Phobius"/>
    </source>
</evidence>
<name>A0A4U8T4P9_9HELI</name>
<dbReference type="OrthoDB" id="10013686at2"/>
<protein>
    <submittedName>
        <fullName evidence="2">Uncharacterized protein</fullName>
    </submittedName>
</protein>
<dbReference type="RefSeq" id="WP_034357007.1">
    <property type="nucleotide sequence ID" value="NZ_JRPR02000023.1"/>
</dbReference>
<keyword evidence="1" id="KW-1133">Transmembrane helix</keyword>
<dbReference type="AlphaFoldDB" id="A0A4U8T4P9"/>
<sequence length="142" mass="16698">MSDIIETAQTKEINDERALSSNEELKNIKMSEEISDSKHSLRNTEKLNNIYTQLIHLFFGGWWFYAWIFFLFLCFLTADEYFTKGGDTLLFLNFLSRKILYGLSVVFIVLLSFPTAKGVRRFFRKLLDLMGRGQPNNKRDSY</sequence>
<dbReference type="Proteomes" id="UP000029733">
    <property type="component" value="Unassembled WGS sequence"/>
</dbReference>
<keyword evidence="1" id="KW-0812">Transmembrane</keyword>
<reference evidence="2 3" key="1">
    <citation type="journal article" date="2014" name="Genome Announc.">
        <title>Draft genome sequences of eight enterohepatic helicobacter species isolated from both laboratory and wild rodents.</title>
        <authorList>
            <person name="Sheh A."/>
            <person name="Shen Z."/>
            <person name="Fox J.G."/>
        </authorList>
    </citation>
    <scope>NUCLEOTIDE SEQUENCE [LARGE SCALE GENOMIC DNA]</scope>
    <source>
        <strain evidence="2 3">MIT 09-6949</strain>
    </source>
</reference>
<evidence type="ECO:0000313" key="2">
    <source>
        <dbReference type="EMBL" id="TLD94491.1"/>
    </source>
</evidence>
<keyword evidence="1" id="KW-0472">Membrane</keyword>
<proteinExistence type="predicted"/>
<comment type="caution">
    <text evidence="2">The sequence shown here is derived from an EMBL/GenBank/DDBJ whole genome shotgun (WGS) entry which is preliminary data.</text>
</comment>
<accession>A0A4U8T4P9</accession>
<evidence type="ECO:0000313" key="3">
    <source>
        <dbReference type="Proteomes" id="UP000029733"/>
    </source>
</evidence>
<feature type="transmembrane region" description="Helical" evidence="1">
    <location>
        <begin position="54"/>
        <end position="78"/>
    </location>
</feature>
<keyword evidence="3" id="KW-1185">Reference proteome</keyword>
<dbReference type="STRING" id="1677920.LS71_09175"/>
<dbReference type="EMBL" id="JRPR02000023">
    <property type="protein sequence ID" value="TLD94491.1"/>
    <property type="molecule type" value="Genomic_DNA"/>
</dbReference>
<organism evidence="2 3">
    <name type="scientific">Helicobacter jaachi</name>
    <dbReference type="NCBI Taxonomy" id="1677920"/>
    <lineage>
        <taxon>Bacteria</taxon>
        <taxon>Pseudomonadati</taxon>
        <taxon>Campylobacterota</taxon>
        <taxon>Epsilonproteobacteria</taxon>
        <taxon>Campylobacterales</taxon>
        <taxon>Helicobacteraceae</taxon>
        <taxon>Helicobacter</taxon>
    </lineage>
</organism>
<gene>
    <name evidence="2" type="ORF">LS71_009330</name>
</gene>